<dbReference type="PANTHER" id="PTHR11280">
    <property type="entry name" value="GLUCOSAMINE-6-PHOSPHATE ISOMERASE"/>
    <property type="match status" value="1"/>
</dbReference>
<dbReference type="SUPFAM" id="SSF100950">
    <property type="entry name" value="NagB/RpiA/CoA transferase-like"/>
    <property type="match status" value="1"/>
</dbReference>
<protein>
    <submittedName>
        <fullName evidence="5">Glucosamine-6-phosphate isomerase 1-like</fullName>
    </submittedName>
</protein>
<feature type="compositionally biased region" description="Basic and acidic residues" evidence="3">
    <location>
        <begin position="210"/>
        <end position="227"/>
    </location>
</feature>
<proteinExistence type="predicted"/>
<name>A0A6P5LXK6_PHACI</name>
<dbReference type="GO" id="GO:0005737">
    <property type="term" value="C:cytoplasm"/>
    <property type="evidence" value="ECO:0007669"/>
    <property type="project" value="TreeGrafter"/>
</dbReference>
<dbReference type="AlphaFoldDB" id="A0A6P5LXK6"/>
<evidence type="ECO:0000256" key="1">
    <source>
        <dbReference type="ARBA" id="ARBA00022801"/>
    </source>
</evidence>
<keyword evidence="4" id="KW-1185">Reference proteome</keyword>
<dbReference type="GeneID" id="110222569"/>
<dbReference type="GO" id="GO:0004342">
    <property type="term" value="F:glucosamine-6-phosphate deaminase activity"/>
    <property type="evidence" value="ECO:0007669"/>
    <property type="project" value="InterPro"/>
</dbReference>
<dbReference type="GO" id="GO:0006046">
    <property type="term" value="P:N-acetylglucosamine catabolic process"/>
    <property type="evidence" value="ECO:0007669"/>
    <property type="project" value="TreeGrafter"/>
</dbReference>
<dbReference type="InParanoid" id="A0A6P5LXK6"/>
<dbReference type="Proteomes" id="UP000515140">
    <property type="component" value="Unplaced"/>
</dbReference>
<dbReference type="GO" id="GO:0006043">
    <property type="term" value="P:glucosamine catabolic process"/>
    <property type="evidence" value="ECO:0007669"/>
    <property type="project" value="TreeGrafter"/>
</dbReference>
<sequence>MSFKYMKTFNMDEYVGLPHDYPESFYSFKWNNFFKHADTWPENTHLLDGNAADLEAECAAFEETTAGGIELFAGGAGLHAHNAFNELGLSLESRTLVKPLAMDTTLAKAKFFKGDLSKGPPLVLTVVVATVMDPREVMVPIMGTQKAPALYMANEEGINHMWTVSALQKHSHMVFVCEEDATLELKGKTVKCFKGLMHVHNKPVEPLYSMKEKETDKSQSSKKPYSD</sequence>
<evidence type="ECO:0000256" key="2">
    <source>
        <dbReference type="ARBA" id="ARBA00023277"/>
    </source>
</evidence>
<accession>A0A6P5LXK6</accession>
<evidence type="ECO:0000313" key="5">
    <source>
        <dbReference type="RefSeq" id="XP_020863260.1"/>
    </source>
</evidence>
<dbReference type="InterPro" id="IPR004547">
    <property type="entry name" value="Glucosamine6P_isomerase"/>
</dbReference>
<dbReference type="GO" id="GO:0019262">
    <property type="term" value="P:N-acetylneuraminate catabolic process"/>
    <property type="evidence" value="ECO:0007669"/>
    <property type="project" value="TreeGrafter"/>
</dbReference>
<dbReference type="Gene3D" id="3.40.50.1360">
    <property type="match status" value="1"/>
</dbReference>
<dbReference type="PANTHER" id="PTHR11280:SF8">
    <property type="entry name" value="GLUCOSAMINE-6-PHOSPHATE ISOMERASE 1"/>
    <property type="match status" value="1"/>
</dbReference>
<dbReference type="KEGG" id="pcw:110222569"/>
<dbReference type="RefSeq" id="XP_020863260.1">
    <property type="nucleotide sequence ID" value="XM_021007601.1"/>
</dbReference>
<keyword evidence="1" id="KW-0378">Hydrolase</keyword>
<gene>
    <name evidence="5" type="primary">LOC110222569</name>
</gene>
<evidence type="ECO:0000313" key="4">
    <source>
        <dbReference type="Proteomes" id="UP000515140"/>
    </source>
</evidence>
<dbReference type="InterPro" id="IPR037171">
    <property type="entry name" value="NagB/RpiA_transferase-like"/>
</dbReference>
<feature type="region of interest" description="Disordered" evidence="3">
    <location>
        <begin position="207"/>
        <end position="227"/>
    </location>
</feature>
<keyword evidence="2" id="KW-0119">Carbohydrate metabolism</keyword>
<reference evidence="5" key="1">
    <citation type="submission" date="2025-08" db="UniProtKB">
        <authorList>
            <consortium name="RefSeq"/>
        </authorList>
    </citation>
    <scope>IDENTIFICATION</scope>
    <source>
        <tissue evidence="5">Spleen</tissue>
    </source>
</reference>
<evidence type="ECO:0000256" key="3">
    <source>
        <dbReference type="SAM" id="MobiDB-lite"/>
    </source>
</evidence>
<organism evidence="4 5">
    <name type="scientific">Phascolarctos cinereus</name>
    <name type="common">Koala</name>
    <dbReference type="NCBI Taxonomy" id="38626"/>
    <lineage>
        <taxon>Eukaryota</taxon>
        <taxon>Metazoa</taxon>
        <taxon>Chordata</taxon>
        <taxon>Craniata</taxon>
        <taxon>Vertebrata</taxon>
        <taxon>Euteleostomi</taxon>
        <taxon>Mammalia</taxon>
        <taxon>Metatheria</taxon>
        <taxon>Diprotodontia</taxon>
        <taxon>Phascolarctidae</taxon>
        <taxon>Phascolarctos</taxon>
    </lineage>
</organism>
<dbReference type="GO" id="GO:0042802">
    <property type="term" value="F:identical protein binding"/>
    <property type="evidence" value="ECO:0007669"/>
    <property type="project" value="TreeGrafter"/>
</dbReference>